<dbReference type="EMBL" id="GBXM01021155">
    <property type="protein sequence ID" value="JAH87422.1"/>
    <property type="molecule type" value="Transcribed_RNA"/>
</dbReference>
<name>A0A0E9WAQ3_ANGAN</name>
<reference evidence="1" key="1">
    <citation type="submission" date="2014-11" db="EMBL/GenBank/DDBJ databases">
        <authorList>
            <person name="Amaro Gonzalez C."/>
        </authorList>
    </citation>
    <scope>NUCLEOTIDE SEQUENCE</scope>
</reference>
<sequence length="42" mass="5092">MLFGKPWHGMFSHEDWLLLNSPWLYSNGAQMKKKRILGWYHS</sequence>
<dbReference type="AlphaFoldDB" id="A0A0E9WAQ3"/>
<protein>
    <submittedName>
        <fullName evidence="1">Uncharacterized protein</fullName>
    </submittedName>
</protein>
<reference evidence="1" key="2">
    <citation type="journal article" date="2015" name="Fish Shellfish Immunol.">
        <title>Early steps in the European eel (Anguilla anguilla)-Vibrio vulnificus interaction in the gills: Role of the RtxA13 toxin.</title>
        <authorList>
            <person name="Callol A."/>
            <person name="Pajuelo D."/>
            <person name="Ebbesson L."/>
            <person name="Teles M."/>
            <person name="MacKenzie S."/>
            <person name="Amaro C."/>
        </authorList>
    </citation>
    <scope>NUCLEOTIDE SEQUENCE</scope>
</reference>
<organism evidence="1">
    <name type="scientific">Anguilla anguilla</name>
    <name type="common">European freshwater eel</name>
    <name type="synonym">Muraena anguilla</name>
    <dbReference type="NCBI Taxonomy" id="7936"/>
    <lineage>
        <taxon>Eukaryota</taxon>
        <taxon>Metazoa</taxon>
        <taxon>Chordata</taxon>
        <taxon>Craniata</taxon>
        <taxon>Vertebrata</taxon>
        <taxon>Euteleostomi</taxon>
        <taxon>Actinopterygii</taxon>
        <taxon>Neopterygii</taxon>
        <taxon>Teleostei</taxon>
        <taxon>Anguilliformes</taxon>
        <taxon>Anguillidae</taxon>
        <taxon>Anguilla</taxon>
    </lineage>
</organism>
<accession>A0A0E9WAQ3</accession>
<evidence type="ECO:0000313" key="1">
    <source>
        <dbReference type="EMBL" id="JAH87422.1"/>
    </source>
</evidence>
<proteinExistence type="predicted"/>